<protein>
    <submittedName>
        <fullName evidence="2">Uncharacterized protein</fullName>
    </submittedName>
</protein>
<proteinExistence type="predicted"/>
<dbReference type="WBParaSite" id="nRc.2.0.1.t43907-RA">
    <property type="protein sequence ID" value="nRc.2.0.1.t43907-RA"/>
    <property type="gene ID" value="nRc.2.0.1.g43907"/>
</dbReference>
<accession>A0A915KY83</accession>
<dbReference type="Proteomes" id="UP000887565">
    <property type="component" value="Unplaced"/>
</dbReference>
<name>A0A915KY83_ROMCU</name>
<dbReference type="AlphaFoldDB" id="A0A915KY83"/>
<organism evidence="1 2">
    <name type="scientific">Romanomermis culicivorax</name>
    <name type="common">Nematode worm</name>
    <dbReference type="NCBI Taxonomy" id="13658"/>
    <lineage>
        <taxon>Eukaryota</taxon>
        <taxon>Metazoa</taxon>
        <taxon>Ecdysozoa</taxon>
        <taxon>Nematoda</taxon>
        <taxon>Enoplea</taxon>
        <taxon>Dorylaimia</taxon>
        <taxon>Mermithida</taxon>
        <taxon>Mermithoidea</taxon>
        <taxon>Mermithidae</taxon>
        <taxon>Romanomermis</taxon>
    </lineage>
</organism>
<evidence type="ECO:0000313" key="2">
    <source>
        <dbReference type="WBParaSite" id="nRc.2.0.1.t43907-RA"/>
    </source>
</evidence>
<reference evidence="2" key="1">
    <citation type="submission" date="2022-11" db="UniProtKB">
        <authorList>
            <consortium name="WormBaseParasite"/>
        </authorList>
    </citation>
    <scope>IDENTIFICATION</scope>
</reference>
<sequence>MQIHGRSGVERCRRLVGGGEMVAVRRRQDMIRGRRCHGALNVHEVGTSGEKAFIDSTEEIRLRSFDFNDFSHKVSKSMQFG</sequence>
<evidence type="ECO:0000313" key="1">
    <source>
        <dbReference type="Proteomes" id="UP000887565"/>
    </source>
</evidence>
<keyword evidence="1" id="KW-1185">Reference proteome</keyword>